<sequence>MKNKASEVSIDVKRNAEGVKLLISLSDGKNIELTLSFEEARKLGKLLLSHADAGILQINLFLRKISDIEKSIAKLDERVRVLESRLYFS</sequence>
<protein>
    <submittedName>
        <fullName evidence="1">Uncharacterized protein</fullName>
    </submittedName>
</protein>
<organism evidence="1">
    <name type="scientific">Ignisphaera aggregans</name>
    <dbReference type="NCBI Taxonomy" id="334771"/>
    <lineage>
        <taxon>Archaea</taxon>
        <taxon>Thermoproteota</taxon>
        <taxon>Thermoprotei</taxon>
        <taxon>Desulfurococcales</taxon>
        <taxon>Desulfurococcaceae</taxon>
        <taxon>Ignisphaera</taxon>
    </lineage>
</organism>
<name>A0A7C4D0Z5_9CREN</name>
<evidence type="ECO:0000313" key="1">
    <source>
        <dbReference type="EMBL" id="HGM07540.1"/>
    </source>
</evidence>
<accession>A0A7C4D0Z5</accession>
<proteinExistence type="predicted"/>
<dbReference type="AlphaFoldDB" id="A0A7C4D0Z5"/>
<gene>
    <name evidence="1" type="ORF">ENU31_03925</name>
</gene>
<reference evidence="1" key="1">
    <citation type="journal article" date="2020" name="mSystems">
        <title>Genome- and Community-Level Interaction Insights into Carbon Utilization and Element Cycling Functions of Hydrothermarchaeota in Hydrothermal Sediment.</title>
        <authorList>
            <person name="Zhou Z."/>
            <person name="Liu Y."/>
            <person name="Xu W."/>
            <person name="Pan J."/>
            <person name="Luo Z.H."/>
            <person name="Li M."/>
        </authorList>
    </citation>
    <scope>NUCLEOTIDE SEQUENCE [LARGE SCALE GENOMIC DNA]</scope>
    <source>
        <strain evidence="1">SpSt-658</strain>
    </source>
</reference>
<dbReference type="EMBL" id="DTCA01000116">
    <property type="protein sequence ID" value="HGM07540.1"/>
    <property type="molecule type" value="Genomic_DNA"/>
</dbReference>
<comment type="caution">
    <text evidence="1">The sequence shown here is derived from an EMBL/GenBank/DDBJ whole genome shotgun (WGS) entry which is preliminary data.</text>
</comment>